<keyword evidence="3" id="KW-0067">ATP-binding</keyword>
<dbReference type="InterPro" id="IPR027417">
    <property type="entry name" value="P-loop_NTPase"/>
</dbReference>
<reference evidence="3 4" key="1">
    <citation type="submission" date="2021-11" db="EMBL/GenBank/DDBJ databases">
        <title>Draft genome sequence of Actinomycetospora sp. SF1 isolated from the rhizosphere soil.</title>
        <authorList>
            <person name="Duangmal K."/>
            <person name="Chantavorakit T."/>
        </authorList>
    </citation>
    <scope>NUCLEOTIDE SEQUENCE [LARGE SCALE GENOMIC DNA]</scope>
    <source>
        <strain evidence="3 4">TBRC 5722</strain>
    </source>
</reference>
<feature type="region of interest" description="Disordered" evidence="1">
    <location>
        <begin position="1"/>
        <end position="30"/>
    </location>
</feature>
<proteinExistence type="predicted"/>
<evidence type="ECO:0000256" key="1">
    <source>
        <dbReference type="SAM" id="MobiDB-lite"/>
    </source>
</evidence>
<dbReference type="EMBL" id="JAJNDB010000001">
    <property type="protein sequence ID" value="MCD2191871.1"/>
    <property type="molecule type" value="Genomic_DNA"/>
</dbReference>
<dbReference type="Pfam" id="PF01695">
    <property type="entry name" value="IstB_IS21"/>
    <property type="match status" value="1"/>
</dbReference>
<dbReference type="PIRSF" id="PIRSF003073">
    <property type="entry name" value="DNAC_TnpB_IstB"/>
    <property type="match status" value="1"/>
</dbReference>
<organism evidence="3 4">
    <name type="scientific">Actinomycetospora endophytica</name>
    <dbReference type="NCBI Taxonomy" id="2291215"/>
    <lineage>
        <taxon>Bacteria</taxon>
        <taxon>Bacillati</taxon>
        <taxon>Actinomycetota</taxon>
        <taxon>Actinomycetes</taxon>
        <taxon>Pseudonocardiales</taxon>
        <taxon>Pseudonocardiaceae</taxon>
        <taxon>Actinomycetospora</taxon>
    </lineage>
</organism>
<name>A0ABS8P0U6_9PSEU</name>
<evidence type="ECO:0000259" key="2">
    <source>
        <dbReference type="Pfam" id="PF01695"/>
    </source>
</evidence>
<dbReference type="Proteomes" id="UP001199469">
    <property type="component" value="Unassembled WGS sequence"/>
</dbReference>
<dbReference type="GO" id="GO:0005524">
    <property type="term" value="F:ATP binding"/>
    <property type="evidence" value="ECO:0007669"/>
    <property type="project" value="UniProtKB-KW"/>
</dbReference>
<accession>A0ABS8P0U6</accession>
<protein>
    <submittedName>
        <fullName evidence="3">ATP-binding protein</fullName>
    </submittedName>
</protein>
<dbReference type="InterPro" id="IPR028350">
    <property type="entry name" value="DNAC/IstB-like"/>
</dbReference>
<feature type="domain" description="IstB-like ATP-binding" evidence="2">
    <location>
        <begin position="43"/>
        <end position="274"/>
    </location>
</feature>
<dbReference type="RefSeq" id="WP_230729564.1">
    <property type="nucleotide sequence ID" value="NZ_JAJNDB010000001.1"/>
</dbReference>
<keyword evidence="4" id="KW-1185">Reference proteome</keyword>
<dbReference type="CDD" id="cd00009">
    <property type="entry name" value="AAA"/>
    <property type="match status" value="1"/>
</dbReference>
<dbReference type="PANTHER" id="PTHR30050:SF4">
    <property type="entry name" value="ATP-BINDING PROTEIN RV3427C IN INSERTION SEQUENCE-RELATED"/>
    <property type="match status" value="1"/>
</dbReference>
<comment type="caution">
    <text evidence="3">The sequence shown here is derived from an EMBL/GenBank/DDBJ whole genome shotgun (WGS) entry which is preliminary data.</text>
</comment>
<evidence type="ECO:0000313" key="4">
    <source>
        <dbReference type="Proteomes" id="UP001199469"/>
    </source>
</evidence>
<feature type="region of interest" description="Disordered" evidence="1">
    <location>
        <begin position="271"/>
        <end position="302"/>
    </location>
</feature>
<feature type="compositionally biased region" description="Low complexity" evidence="1">
    <location>
        <begin position="1"/>
        <end position="24"/>
    </location>
</feature>
<dbReference type="InterPro" id="IPR002611">
    <property type="entry name" value="IstB_ATP-bd"/>
</dbReference>
<dbReference type="SUPFAM" id="SSF52540">
    <property type="entry name" value="P-loop containing nucleoside triphosphate hydrolases"/>
    <property type="match status" value="1"/>
</dbReference>
<dbReference type="PANTHER" id="PTHR30050">
    <property type="entry name" value="CHROMOSOMAL REPLICATION INITIATOR PROTEIN DNAA"/>
    <property type="match status" value="1"/>
</dbReference>
<dbReference type="Gene3D" id="3.40.50.300">
    <property type="entry name" value="P-loop containing nucleotide triphosphate hydrolases"/>
    <property type="match status" value="1"/>
</dbReference>
<sequence length="302" mass="33227">MTAAGKKTTRTTKLTPRGAAGAAADGQRPGRIEPSAELKELMRRLKLGRLLDTLPERLALARTGALAHHDFLEMLLADEVTRRDRQAAQLRAQKAGLDPAMVLEAWDDTTGVAFDRALWSELCSLRFLADAHNAMIMGPVGVGKTFLASALGHAAVRRKHSVVFERADKMFKRLRGARLDATYDDEMRRLQRVELLILDDLALHPLGATETSAFYELVVERHRVASTITTSNRDPAEMVTMMADPLLAQSAIDRLQSAAYELVVEGQSYRQRQKPALAASTNSAHDRTDNPPRTDIGPTADP</sequence>
<gene>
    <name evidence="3" type="ORF">LQ327_00515</name>
</gene>
<evidence type="ECO:0000313" key="3">
    <source>
        <dbReference type="EMBL" id="MCD2191871.1"/>
    </source>
</evidence>
<keyword evidence="3" id="KW-0547">Nucleotide-binding</keyword>